<dbReference type="PANTHER" id="PTHR43320:SF2">
    <property type="entry name" value="2-DEHYDRO-3-DEOXYGLUCONOKINASE_2-DEHYDRO-3-DEOXYGALACTONOKINASE"/>
    <property type="match status" value="1"/>
</dbReference>
<dbReference type="CDD" id="cd01166">
    <property type="entry name" value="KdgK"/>
    <property type="match status" value="1"/>
</dbReference>
<sequence length="319" mass="33950">MTDIVTFGETMLRFSPPRGDRLERTRELDVQAGGAESNVAAAAANLGCDTVWLSKLPASPLGRRIVSELESYGVETNIAWDDRDEARVGTYYLEYGGEPRGTNVIYDRANAAITTATVDDLDTDPIDDADVFYTSGITPALSETAATTTEALLQRAQAAGTTTAFDLNYRSKLWSPDEAAEQYRDLFAHVDVLVAPVSDTRTCLGLDGDAAEMAEHLASTYDFETVVVTRGGEGALALHDGDVAEQSVFAADTYDAIGTGDAFVGGFLSKRLDGGTLREALAYGAATASLKRTIDGDVALVTPAEVDTVVADEHDTISR</sequence>
<keyword evidence="2" id="KW-0808">Transferase</keyword>
<dbReference type="RefSeq" id="WP_089868627.1">
    <property type="nucleotide sequence ID" value="NZ_FOTC01000002.1"/>
</dbReference>
<comment type="similarity">
    <text evidence="1">Belongs to the carbohydrate kinase PfkB family.</text>
</comment>
<keyword evidence="6" id="KW-1185">Reference proteome</keyword>
<dbReference type="STRING" id="553466.SAMN04487950_1808"/>
<evidence type="ECO:0000313" key="6">
    <source>
        <dbReference type="Proteomes" id="UP000199607"/>
    </source>
</evidence>
<dbReference type="SUPFAM" id="SSF53613">
    <property type="entry name" value="Ribokinase-like"/>
    <property type="match status" value="1"/>
</dbReference>
<protein>
    <submittedName>
        <fullName evidence="5">2-keto-3-deoxygluconate kinase</fullName>
    </submittedName>
</protein>
<dbReference type="Pfam" id="PF00294">
    <property type="entry name" value="PfkB"/>
    <property type="match status" value="1"/>
</dbReference>
<dbReference type="InterPro" id="IPR011611">
    <property type="entry name" value="PfkB_dom"/>
</dbReference>
<dbReference type="EMBL" id="FOTC01000002">
    <property type="protein sequence ID" value="SFK99375.1"/>
    <property type="molecule type" value="Genomic_DNA"/>
</dbReference>
<dbReference type="Proteomes" id="UP000199607">
    <property type="component" value="Unassembled WGS sequence"/>
</dbReference>
<organism evidence="5 6">
    <name type="scientific">Halogranum rubrum</name>
    <dbReference type="NCBI Taxonomy" id="553466"/>
    <lineage>
        <taxon>Archaea</taxon>
        <taxon>Methanobacteriati</taxon>
        <taxon>Methanobacteriota</taxon>
        <taxon>Stenosarchaea group</taxon>
        <taxon>Halobacteria</taxon>
        <taxon>Halobacteriales</taxon>
        <taxon>Haloferacaceae</taxon>
    </lineage>
</organism>
<dbReference type="AlphaFoldDB" id="A0A1I4E0W5"/>
<dbReference type="NCBIfam" id="NF041332">
    <property type="entry name" value="KDG_KDGal_kin_Halo"/>
    <property type="match status" value="1"/>
</dbReference>
<name>A0A1I4E0W5_9EURY</name>
<reference evidence="6" key="1">
    <citation type="submission" date="2016-10" db="EMBL/GenBank/DDBJ databases">
        <authorList>
            <person name="Varghese N."/>
            <person name="Submissions S."/>
        </authorList>
    </citation>
    <scope>NUCLEOTIDE SEQUENCE [LARGE SCALE GENOMIC DNA]</scope>
    <source>
        <strain evidence="6">CGMCC 1.7738</strain>
    </source>
</reference>
<keyword evidence="3 5" id="KW-0418">Kinase</keyword>
<proteinExistence type="inferred from homology"/>
<evidence type="ECO:0000256" key="3">
    <source>
        <dbReference type="ARBA" id="ARBA00022777"/>
    </source>
</evidence>
<accession>A0A1I4E0W5</accession>
<dbReference type="InterPro" id="IPR054871">
    <property type="entry name" value="KDG_KDGal_kin_Halo"/>
</dbReference>
<evidence type="ECO:0000256" key="2">
    <source>
        <dbReference type="ARBA" id="ARBA00022679"/>
    </source>
</evidence>
<dbReference type="Gene3D" id="3.40.1190.20">
    <property type="match status" value="1"/>
</dbReference>
<dbReference type="GO" id="GO:0016301">
    <property type="term" value="F:kinase activity"/>
    <property type="evidence" value="ECO:0007669"/>
    <property type="project" value="UniProtKB-KW"/>
</dbReference>
<evidence type="ECO:0000256" key="1">
    <source>
        <dbReference type="ARBA" id="ARBA00010688"/>
    </source>
</evidence>
<feature type="domain" description="Carbohydrate kinase PfkB" evidence="4">
    <location>
        <begin position="1"/>
        <end position="293"/>
    </location>
</feature>
<gene>
    <name evidence="5" type="ORF">SAMN04487950_1808</name>
</gene>
<evidence type="ECO:0000313" key="5">
    <source>
        <dbReference type="EMBL" id="SFK99375.1"/>
    </source>
</evidence>
<evidence type="ECO:0000259" key="4">
    <source>
        <dbReference type="Pfam" id="PF00294"/>
    </source>
</evidence>
<dbReference type="PANTHER" id="PTHR43320">
    <property type="entry name" value="SUGAR KINASE"/>
    <property type="match status" value="1"/>
</dbReference>
<dbReference type="InterPro" id="IPR029056">
    <property type="entry name" value="Ribokinase-like"/>
</dbReference>
<dbReference type="InterPro" id="IPR052700">
    <property type="entry name" value="Carb_kinase_PfkB-like"/>
</dbReference>